<feature type="signal peptide" evidence="1">
    <location>
        <begin position="1"/>
        <end position="20"/>
    </location>
</feature>
<accession>A0ABW0ECM1</accession>
<comment type="caution">
    <text evidence="3">The sequence shown here is derived from an EMBL/GenBank/DDBJ whole genome shotgun (WGS) entry which is preliminary data.</text>
</comment>
<dbReference type="Pfam" id="PF18962">
    <property type="entry name" value="Por_Secre_tail"/>
    <property type="match status" value="1"/>
</dbReference>
<reference evidence="4" key="1">
    <citation type="journal article" date="2019" name="Int. J. Syst. Evol. Microbiol.">
        <title>The Global Catalogue of Microorganisms (GCM) 10K type strain sequencing project: providing services to taxonomists for standard genome sequencing and annotation.</title>
        <authorList>
            <consortium name="The Broad Institute Genomics Platform"/>
            <consortium name="The Broad Institute Genome Sequencing Center for Infectious Disease"/>
            <person name="Wu L."/>
            <person name="Ma J."/>
        </authorList>
    </citation>
    <scope>NUCLEOTIDE SEQUENCE [LARGE SCALE GENOMIC DNA]</scope>
    <source>
        <strain evidence="4">KACC 12602</strain>
    </source>
</reference>
<dbReference type="RefSeq" id="WP_378017294.1">
    <property type="nucleotide sequence ID" value="NZ_JBHSKT010000005.1"/>
</dbReference>
<proteinExistence type="predicted"/>
<evidence type="ECO:0000313" key="4">
    <source>
        <dbReference type="Proteomes" id="UP001596161"/>
    </source>
</evidence>
<dbReference type="Proteomes" id="UP001596161">
    <property type="component" value="Unassembled WGS sequence"/>
</dbReference>
<dbReference type="Gene3D" id="2.60.40.3080">
    <property type="match status" value="1"/>
</dbReference>
<sequence length="327" mass="34534">MKKILLILAVAIAAQVSAFAQGYTVTTTTGTYTDLTGATVVSTFGWEPNTANFTIPIGFNFELDGTTYTSLETDGLGDLFFTDGTTDKYIYPFDAVIIDKAYPSTTSTLSPISYLLTGSAGSQILKIEFKNVGLVIDPLGTPIINPNDVANYQVWLYEGSNKVEVHYGTVTASDVQGIFFGEDGPSIAIVTGLSSTGISGFFLEGLATAPTLTVLNQSGTYMGLDSIPASGTIYAFNRVVSGVAKELNKANIAVYPNPVADVMTIEGLKAKGNATVTITDVLGKVVLTQTVAAANNVSVNVSSLKQGTYFVAITSEESRFGKQIIRQ</sequence>
<keyword evidence="4" id="KW-1185">Reference proteome</keyword>
<feature type="domain" description="Secretion system C-terminal sorting" evidence="2">
    <location>
        <begin position="254"/>
        <end position="325"/>
    </location>
</feature>
<feature type="chain" id="PRO_5047421585" evidence="1">
    <location>
        <begin position="21"/>
        <end position="327"/>
    </location>
</feature>
<name>A0ABW0ECM1_9BACT</name>
<organism evidence="3 4">
    <name type="scientific">Adhaeribacter terreus</name>
    <dbReference type="NCBI Taxonomy" id="529703"/>
    <lineage>
        <taxon>Bacteria</taxon>
        <taxon>Pseudomonadati</taxon>
        <taxon>Bacteroidota</taxon>
        <taxon>Cytophagia</taxon>
        <taxon>Cytophagales</taxon>
        <taxon>Hymenobacteraceae</taxon>
        <taxon>Adhaeribacter</taxon>
    </lineage>
</organism>
<gene>
    <name evidence="3" type="ORF">ACFPIB_09910</name>
</gene>
<keyword evidence="1" id="KW-0732">Signal</keyword>
<evidence type="ECO:0000313" key="3">
    <source>
        <dbReference type="EMBL" id="MFC5270925.1"/>
    </source>
</evidence>
<dbReference type="NCBIfam" id="TIGR04183">
    <property type="entry name" value="Por_Secre_tail"/>
    <property type="match status" value="1"/>
</dbReference>
<protein>
    <submittedName>
        <fullName evidence="3">T9SS type A sorting domain-containing protein</fullName>
    </submittedName>
</protein>
<evidence type="ECO:0000259" key="2">
    <source>
        <dbReference type="Pfam" id="PF18962"/>
    </source>
</evidence>
<dbReference type="EMBL" id="JBHSKT010000005">
    <property type="protein sequence ID" value="MFC5270925.1"/>
    <property type="molecule type" value="Genomic_DNA"/>
</dbReference>
<dbReference type="InterPro" id="IPR026444">
    <property type="entry name" value="Secre_tail"/>
</dbReference>
<evidence type="ECO:0000256" key="1">
    <source>
        <dbReference type="SAM" id="SignalP"/>
    </source>
</evidence>